<comment type="caution">
    <text evidence="3">The sequence shown here is derived from an EMBL/GenBank/DDBJ whole genome shotgun (WGS) entry which is preliminary data.</text>
</comment>
<accession>A0AAE3XS64</accession>
<dbReference type="InterPro" id="IPR040698">
    <property type="entry name" value="HZS_alpha_mid"/>
</dbReference>
<dbReference type="RefSeq" id="WP_309942884.1">
    <property type="nucleotide sequence ID" value="NZ_AP025309.1"/>
</dbReference>
<proteinExistence type="predicted"/>
<organism evidence="3 4">
    <name type="scientific">Aureibacter tunicatorum</name>
    <dbReference type="NCBI Taxonomy" id="866807"/>
    <lineage>
        <taxon>Bacteria</taxon>
        <taxon>Pseudomonadati</taxon>
        <taxon>Bacteroidota</taxon>
        <taxon>Cytophagia</taxon>
        <taxon>Cytophagales</taxon>
        <taxon>Persicobacteraceae</taxon>
        <taxon>Aureibacter</taxon>
    </lineage>
</organism>
<dbReference type="Pfam" id="PF18582">
    <property type="entry name" value="HZS_alpha"/>
    <property type="match status" value="1"/>
</dbReference>
<dbReference type="Proteomes" id="UP001185092">
    <property type="component" value="Unassembled WGS sequence"/>
</dbReference>
<dbReference type="SUPFAM" id="SSF82171">
    <property type="entry name" value="DPP6 N-terminal domain-like"/>
    <property type="match status" value="1"/>
</dbReference>
<protein>
    <submittedName>
        <fullName evidence="3">Formylglycine-generating enzyme required for sulfatase activity</fullName>
    </submittedName>
</protein>
<dbReference type="InterPro" id="IPR042095">
    <property type="entry name" value="SUMF_sf"/>
</dbReference>
<evidence type="ECO:0000313" key="3">
    <source>
        <dbReference type="EMBL" id="MDR6241788.1"/>
    </source>
</evidence>
<dbReference type="InterPro" id="IPR051043">
    <property type="entry name" value="Sulfatase_Mod_Factor_Kinase"/>
</dbReference>
<dbReference type="Gene3D" id="3.90.1580.10">
    <property type="entry name" value="paralog of FGE (formylglycine-generating enzyme)"/>
    <property type="match status" value="1"/>
</dbReference>
<feature type="domain" description="Sulfatase-modifying factor enzyme-like" evidence="1">
    <location>
        <begin position="1072"/>
        <end position="1303"/>
    </location>
</feature>
<dbReference type="SUPFAM" id="SSF56436">
    <property type="entry name" value="C-type lectin-like"/>
    <property type="match status" value="1"/>
</dbReference>
<feature type="domain" description="Hydrazine synthase alpha subunit middle" evidence="2">
    <location>
        <begin position="740"/>
        <end position="838"/>
    </location>
</feature>
<dbReference type="InterPro" id="IPR016187">
    <property type="entry name" value="CTDL_fold"/>
</dbReference>
<evidence type="ECO:0000259" key="1">
    <source>
        <dbReference type="Pfam" id="PF03781"/>
    </source>
</evidence>
<sequence>MRTVLLTLLFWVGGYLSLWAQLWVKHEDGEPENHSFNLNPGEVLNIDDLDVADWKQIVFTAHPQDHIFKKRQKSLAVWAKVEGIDRSEKVHLIHAGQLQEIEAFYPRRRGDNWTYSFDLNTHMLMSKGKGEFNPQEKITIGSHIFEQAMTAYAPSSFILDSRGKFEKIRMTVAVEGDKPLQFSLSKYSASSTLERIREISPEAASILEIHAYDDWHDIYLSSKAFENVYHKVLKQLSEVEIYQFNSVEWASLSYDKKWEELQSLLETVIIDRKFKRLTLASLRESLDEMKRSFPNQNWTVSEKLYQSIALDYERVKNDFYSRKENARVKVLKILKDKKTILLSNPLLNTDFVAIKSHLKDTSRMVRANALGTTANNYTGHNAIGGGHGGFMPHWYDCEVVKFDQLGLQNTYSTLYKPDKKQIMADLEMNWDGDRFLFATLGGEFDRYRVFEGYMDGKPLVMQTPDDQFDIDYADPAYLPDGKIVATSNMLLQAVPCVSGVSPTSNLVQVDPVSKKVRALNFGQDSDWCPITMPNGRLMYLRWEYSDMMHYFTRTLMHMNPDGTGKKELYGSNSYWPNSIFDARPISEHSSEFVGIVTGHHGTPRSGHLVIFDPAKGRHENEGVVQEIPFRDRHVENKILDRLVEGVWPQFLKPYPLDENYFIVTCKPTADALWGLYLVDRFDNMTLVYEEEGAGYIDIQPVRKQKVPPVIPEKVQLKDKESTVYIQDIYQGKGLKGIDRGEVKELRIFAYKYHYNGNDTTLKTNTGDYAAHGIESSWDVKRLLGRVPVEEDGSAIFKIPANTPVSLQPLDEDGRAMQLMRSWITGMPGEVVSCVGCHEDQNTIPPPKPSLASKKKPHSIQPYAGGVRPYGFELEVQPILDKKCVACHDGNNELLDFASKEKVGNREFRKSYLNLHPFVRRPGPESEVHILNPMEYHASTSDLVKMLEKGHHNVKLDTEEWERLNTWIDLNVPFHAEWRNVTSYRGKYQVERRSELMSLYANIEDSSMEELRKRRQDVESQYPIIPFKPERIAQKDYKTKHWGFDAEEAIQKQKRNQENKRIIRWGEGQEIALVKIPSGTYYRNSENGPEKVKIKKSFWMSEKEITNDQYRSIFPDHDSRYITKYYKDQISPGVPVNEPKQPVVRVNWHEANKFCQEISNKTNHKVVLPSEHQWEWAAQAGGPSDMWYGDIKDEFETKENLADKSLEKFARREFDYYNFLPKIASQNDGHMVSAPVGSYQANPWGLYDIQGNVSEWTRDADVTDPSKRIAKGGSWRDRPGQATISEQEIYKAYQKVYDVGFRVIIEE</sequence>
<dbReference type="GO" id="GO:0120147">
    <property type="term" value="F:formylglycine-generating oxidase activity"/>
    <property type="evidence" value="ECO:0007669"/>
    <property type="project" value="TreeGrafter"/>
</dbReference>
<evidence type="ECO:0000259" key="2">
    <source>
        <dbReference type="Pfam" id="PF18582"/>
    </source>
</evidence>
<name>A0AAE3XS64_9BACT</name>
<keyword evidence="4" id="KW-1185">Reference proteome</keyword>
<dbReference type="Pfam" id="PF03781">
    <property type="entry name" value="FGE-sulfatase"/>
    <property type="match status" value="1"/>
</dbReference>
<dbReference type="PANTHER" id="PTHR23150">
    <property type="entry name" value="SULFATASE MODIFYING FACTOR 1, 2"/>
    <property type="match status" value="1"/>
</dbReference>
<evidence type="ECO:0000313" key="4">
    <source>
        <dbReference type="Proteomes" id="UP001185092"/>
    </source>
</evidence>
<dbReference type="EMBL" id="JAVDQD010000011">
    <property type="protein sequence ID" value="MDR6241788.1"/>
    <property type="molecule type" value="Genomic_DNA"/>
</dbReference>
<reference evidence="3" key="1">
    <citation type="submission" date="2023-07" db="EMBL/GenBank/DDBJ databases">
        <title>Genomic Encyclopedia of Type Strains, Phase IV (KMG-IV): sequencing the most valuable type-strain genomes for metagenomic binning, comparative biology and taxonomic classification.</title>
        <authorList>
            <person name="Goeker M."/>
        </authorList>
    </citation>
    <scope>NUCLEOTIDE SEQUENCE</scope>
    <source>
        <strain evidence="3">DSM 26174</strain>
    </source>
</reference>
<dbReference type="InterPro" id="IPR005532">
    <property type="entry name" value="SUMF_dom"/>
</dbReference>
<dbReference type="PANTHER" id="PTHR23150:SF19">
    <property type="entry name" value="FORMYLGLYCINE-GENERATING ENZYME"/>
    <property type="match status" value="1"/>
</dbReference>
<gene>
    <name evidence="3" type="ORF">HNQ88_004875</name>
</gene>